<gene>
    <name evidence="2" type="ORF">BRCON_0648</name>
</gene>
<proteinExistence type="predicted"/>
<protein>
    <submittedName>
        <fullName evidence="2">Uncharacterized protein</fullName>
    </submittedName>
</protein>
<sequence>MIFDPNTQPFLMAAEAKGNFIVFAITNQTDREYRVSPTHFALIVQGTRQLVPYSPEVAAIDVPSTLPPQGTIQGRAIFYDFPAPEGHRLVFKPGNEATFAVIQGAASSIRTLPPTKTSQANPSRSATNKSRSN</sequence>
<evidence type="ECO:0000313" key="3">
    <source>
        <dbReference type="Proteomes" id="UP000262583"/>
    </source>
</evidence>
<dbReference type="AlphaFoldDB" id="A0A2Z4Y4Q7"/>
<reference evidence="2 3" key="1">
    <citation type="submission" date="2018-05" db="EMBL/GenBank/DDBJ databases">
        <title>A metagenomic window into the 2 km-deep terrestrial subsurface aquifer revealed taxonomically and functionally diverse microbial community comprising novel uncultured bacterial lineages.</title>
        <authorList>
            <person name="Kadnikov V.V."/>
            <person name="Mardanov A.V."/>
            <person name="Beletsky A.V."/>
            <person name="Banks D."/>
            <person name="Pimenov N.V."/>
            <person name="Frank Y.A."/>
            <person name="Karnachuk O.V."/>
            <person name="Ravin N.V."/>
        </authorList>
    </citation>
    <scope>NUCLEOTIDE SEQUENCE [LARGE SCALE GENOMIC DNA]</scope>
    <source>
        <strain evidence="2">BY</strain>
    </source>
</reference>
<evidence type="ECO:0000256" key="1">
    <source>
        <dbReference type="SAM" id="MobiDB-lite"/>
    </source>
</evidence>
<feature type="region of interest" description="Disordered" evidence="1">
    <location>
        <begin position="110"/>
        <end position="133"/>
    </location>
</feature>
<dbReference type="EMBL" id="CP030759">
    <property type="protein sequence ID" value="AXA35425.1"/>
    <property type="molecule type" value="Genomic_DNA"/>
</dbReference>
<organism evidence="2 3">
    <name type="scientific">Sumerlaea chitinivorans</name>
    <dbReference type="NCBI Taxonomy" id="2250252"/>
    <lineage>
        <taxon>Bacteria</taxon>
        <taxon>Candidatus Sumerlaeota</taxon>
        <taxon>Candidatus Sumerlaeia</taxon>
        <taxon>Candidatus Sumerlaeales</taxon>
        <taxon>Candidatus Sumerlaeaceae</taxon>
        <taxon>Candidatus Sumerlaea</taxon>
    </lineage>
</organism>
<accession>A0A2Z4Y4Q7</accession>
<evidence type="ECO:0000313" key="2">
    <source>
        <dbReference type="EMBL" id="AXA35425.1"/>
    </source>
</evidence>
<name>A0A2Z4Y4Q7_SUMC1</name>
<dbReference type="Proteomes" id="UP000262583">
    <property type="component" value="Chromosome"/>
</dbReference>
<dbReference type="KEGG" id="schv:BRCON_0648"/>